<keyword evidence="3" id="KW-0479">Metal-binding</keyword>
<dbReference type="AlphaFoldDB" id="A0A9D1PYS3"/>
<evidence type="ECO:0000313" key="5">
    <source>
        <dbReference type="Proteomes" id="UP000886752"/>
    </source>
</evidence>
<comment type="caution">
    <text evidence="4">The sequence shown here is derived from an EMBL/GenBank/DDBJ whole genome shotgun (WGS) entry which is preliminary data.</text>
</comment>
<reference evidence="4" key="1">
    <citation type="journal article" date="2021" name="PeerJ">
        <title>Extensive microbial diversity within the chicken gut microbiome revealed by metagenomics and culture.</title>
        <authorList>
            <person name="Gilroy R."/>
            <person name="Ravi A."/>
            <person name="Getino M."/>
            <person name="Pursley I."/>
            <person name="Horton D.L."/>
            <person name="Alikhan N.F."/>
            <person name="Baker D."/>
            <person name="Gharbi K."/>
            <person name="Hall N."/>
            <person name="Watson M."/>
            <person name="Adriaenssens E.M."/>
            <person name="Foster-Nyarko E."/>
            <person name="Jarju S."/>
            <person name="Secka A."/>
            <person name="Antonio M."/>
            <person name="Oren A."/>
            <person name="Chaudhuri R.R."/>
            <person name="La Ragione R."/>
            <person name="Hildebrand F."/>
            <person name="Pallen M.J."/>
        </authorList>
    </citation>
    <scope>NUCLEOTIDE SEQUENCE</scope>
    <source>
        <strain evidence="4">ChiHecec2B26-446</strain>
    </source>
</reference>
<protein>
    <submittedName>
        <fullName evidence="4">ADP-ribosylglycohydrolase family protein</fullName>
    </submittedName>
</protein>
<feature type="binding site" evidence="3">
    <location>
        <position position="335"/>
    </location>
    <ligand>
        <name>Mg(2+)</name>
        <dbReference type="ChEBI" id="CHEBI:18420"/>
        <label>1</label>
    </ligand>
</feature>
<evidence type="ECO:0000256" key="1">
    <source>
        <dbReference type="ARBA" id="ARBA00010702"/>
    </source>
</evidence>
<feature type="binding site" evidence="3">
    <location>
        <position position="333"/>
    </location>
    <ligand>
        <name>Mg(2+)</name>
        <dbReference type="ChEBI" id="CHEBI:18420"/>
        <label>1</label>
    </ligand>
</feature>
<dbReference type="EMBL" id="DXHV01000083">
    <property type="protein sequence ID" value="HIW01541.1"/>
    <property type="molecule type" value="Genomic_DNA"/>
</dbReference>
<keyword evidence="2" id="KW-0378">Hydrolase</keyword>
<gene>
    <name evidence="4" type="ORF">H9894_10215</name>
</gene>
<evidence type="ECO:0000256" key="3">
    <source>
        <dbReference type="PIRSR" id="PIRSR605502-1"/>
    </source>
</evidence>
<dbReference type="GO" id="GO:0016787">
    <property type="term" value="F:hydrolase activity"/>
    <property type="evidence" value="ECO:0007669"/>
    <property type="project" value="UniProtKB-KW"/>
</dbReference>
<dbReference type="PANTHER" id="PTHR16222:SF24">
    <property type="entry name" value="ADP-RIBOSYLHYDROLASE ARH3"/>
    <property type="match status" value="1"/>
</dbReference>
<evidence type="ECO:0000313" key="4">
    <source>
        <dbReference type="EMBL" id="HIW01541.1"/>
    </source>
</evidence>
<dbReference type="InterPro" id="IPR036705">
    <property type="entry name" value="Ribosyl_crysJ1_sf"/>
</dbReference>
<feature type="binding site" evidence="3">
    <location>
        <position position="123"/>
    </location>
    <ligand>
        <name>Mg(2+)</name>
        <dbReference type="ChEBI" id="CHEBI:18420"/>
        <label>1</label>
    </ligand>
</feature>
<dbReference type="InterPro" id="IPR005502">
    <property type="entry name" value="Ribosyl_crysJ1"/>
</dbReference>
<dbReference type="SUPFAM" id="SSF101478">
    <property type="entry name" value="ADP-ribosylglycohydrolase"/>
    <property type="match status" value="1"/>
</dbReference>
<organism evidence="4 5">
    <name type="scientific">Candidatus Desulfovibrio intestinipullorum</name>
    <dbReference type="NCBI Taxonomy" id="2838536"/>
    <lineage>
        <taxon>Bacteria</taxon>
        <taxon>Pseudomonadati</taxon>
        <taxon>Thermodesulfobacteriota</taxon>
        <taxon>Desulfovibrionia</taxon>
        <taxon>Desulfovibrionales</taxon>
        <taxon>Desulfovibrionaceae</taxon>
        <taxon>Desulfovibrio</taxon>
    </lineage>
</organism>
<dbReference type="Proteomes" id="UP000886752">
    <property type="component" value="Unassembled WGS sequence"/>
</dbReference>
<name>A0A9D1PYS3_9BACT</name>
<feature type="binding site" evidence="3">
    <location>
        <position position="121"/>
    </location>
    <ligand>
        <name>Mg(2+)</name>
        <dbReference type="ChEBI" id="CHEBI:18420"/>
        <label>1</label>
    </ligand>
</feature>
<dbReference type="InterPro" id="IPR050792">
    <property type="entry name" value="ADP-ribosylglycohydrolase"/>
</dbReference>
<comment type="similarity">
    <text evidence="1">Belongs to the ADP-ribosylglycohydrolase family.</text>
</comment>
<dbReference type="Gene3D" id="1.10.4080.10">
    <property type="entry name" value="ADP-ribosylation/Crystallin J1"/>
    <property type="match status" value="1"/>
</dbReference>
<reference evidence="4" key="2">
    <citation type="submission" date="2021-04" db="EMBL/GenBank/DDBJ databases">
        <authorList>
            <person name="Gilroy R."/>
        </authorList>
    </citation>
    <scope>NUCLEOTIDE SEQUENCE</scope>
    <source>
        <strain evidence="4">ChiHecec2B26-446</strain>
    </source>
</reference>
<evidence type="ECO:0000256" key="2">
    <source>
        <dbReference type="ARBA" id="ARBA00022801"/>
    </source>
</evidence>
<comment type="cofactor">
    <cofactor evidence="3">
        <name>Mg(2+)</name>
        <dbReference type="ChEBI" id="CHEBI:18420"/>
    </cofactor>
    <text evidence="3">Binds 2 magnesium ions per subunit.</text>
</comment>
<feature type="binding site" evidence="3">
    <location>
        <position position="336"/>
    </location>
    <ligand>
        <name>Mg(2+)</name>
        <dbReference type="ChEBI" id="CHEBI:18420"/>
        <label>1</label>
    </ligand>
</feature>
<proteinExistence type="inferred from homology"/>
<keyword evidence="3" id="KW-0460">Magnesium</keyword>
<sequence>MSQKRPRWEHEMFASRGPNAVACATCQFRSTVAEDGGILDHAGTDTCEIYQFPDSKPEDVYYDGAECEFYEPADDKPLSLLLGVAVGDALGVPVEFKKRGTFHVAGMQGYGTHNQPPGTWSDDTSLTLALADNLLPDRCSLESIATGLQLWYFNAWYTPHGKVFDVGNATAKAIKRLKDGVTPEKAGGTGEKDNGNGSLMRISPLTFYMYGVWDRANRYEIVKRVSSMTHAHEWSVTACFIYVEMLNKILKGRDKKQGYAELRDDFSKGTPFISQEALAKFDRILGGDISKLGENDIRSSGFVVDTLEAALWCFFTTENYRDAVLKAVNLGDDTDTTGAVTGALAGLAYGTEGIPKEWVKQLAGYEEIQRIAQEMPRWDYFRSPGYVEKF</sequence>
<dbReference type="PANTHER" id="PTHR16222">
    <property type="entry name" value="ADP-RIBOSYLGLYCOHYDROLASE"/>
    <property type="match status" value="1"/>
</dbReference>
<accession>A0A9D1PYS3</accession>
<dbReference type="GO" id="GO:0046872">
    <property type="term" value="F:metal ion binding"/>
    <property type="evidence" value="ECO:0007669"/>
    <property type="project" value="UniProtKB-KW"/>
</dbReference>
<dbReference type="Pfam" id="PF03747">
    <property type="entry name" value="ADP_ribosyl_GH"/>
    <property type="match status" value="1"/>
</dbReference>
<feature type="binding site" evidence="3">
    <location>
        <position position="122"/>
    </location>
    <ligand>
        <name>Mg(2+)</name>
        <dbReference type="ChEBI" id="CHEBI:18420"/>
        <label>1</label>
    </ligand>
</feature>